<dbReference type="HOGENOM" id="CLU_420973_0_0_1"/>
<gene>
    <name evidence="2" type="ORF">PFICI_15108</name>
</gene>
<feature type="region of interest" description="Disordered" evidence="1">
    <location>
        <begin position="268"/>
        <end position="320"/>
    </location>
</feature>
<evidence type="ECO:0000313" key="3">
    <source>
        <dbReference type="Proteomes" id="UP000030651"/>
    </source>
</evidence>
<sequence>MFDHSELAGALSESVSGLAARGHAQQMPEAIATQDQDLRVRALGGQTSVSPSLDLSEELRPTYPEKQQARWNSALQLHRTAPISPLVQTLSASDNPTDSTFELLSCTRQSLPGQNFHPFEDLEELAQGDHPHPATPPFLKQALLEQGFISPLDLHRPSSGPAVTMGEHHDDMQGFETPGLHAAGPNTSEQPDPQYFQSQLSVATELTTPQPSAQSQQAPHQRRGKNKKNKKTSSRARRPSKAQNSSIDETRPSQYDLSQSNFASISQYHNTSNPTAMDGQDTMGAASTLVHGYGSGPLPEPSPHELQSASSEGGQDASRLGPFQQATGIIETLYRAHPELRRSSQMNDAVHQLMSLIPADRQNPTSEVSNIPNNGQAGTGNSDMGYQSQAPIVYQPQLSPPKDSTPIQVTIGELYNGQQMSKDDARKLSSTRNEKLPPMTFDWLNLSNEMMVDEQLGIDDGGHLYLKRPAWAPKKPPRIILQGGEIFDPNHYAQTINEGVCDFLSKETMPAHLHLDADLRDLTAQQKFHRRKIQRIAWQLWCARELCCRDVSEAFAIERLQAIVLRHVQGRSLESAVVATWSESPSTPRGWAWIGKDQVLYHELKPIDLLGFFEHQLSMFNGDQEAMLRARPQPTLPAMYPPDRLIDSMRP</sequence>
<feature type="region of interest" description="Disordered" evidence="1">
    <location>
        <begin position="205"/>
        <end position="256"/>
    </location>
</feature>
<dbReference type="EMBL" id="KI912123">
    <property type="protein sequence ID" value="ETS73163.1"/>
    <property type="molecule type" value="Genomic_DNA"/>
</dbReference>
<organism evidence="2 3">
    <name type="scientific">Pestalotiopsis fici (strain W106-1 / CGMCC3.15140)</name>
    <dbReference type="NCBI Taxonomy" id="1229662"/>
    <lineage>
        <taxon>Eukaryota</taxon>
        <taxon>Fungi</taxon>
        <taxon>Dikarya</taxon>
        <taxon>Ascomycota</taxon>
        <taxon>Pezizomycotina</taxon>
        <taxon>Sordariomycetes</taxon>
        <taxon>Xylariomycetidae</taxon>
        <taxon>Amphisphaeriales</taxon>
        <taxon>Sporocadaceae</taxon>
        <taxon>Pestalotiopsis</taxon>
    </lineage>
</organism>
<dbReference type="OrthoDB" id="10469661at2759"/>
<evidence type="ECO:0000256" key="1">
    <source>
        <dbReference type="SAM" id="MobiDB-lite"/>
    </source>
</evidence>
<reference evidence="3" key="1">
    <citation type="journal article" date="2015" name="BMC Genomics">
        <title>Genomic and transcriptomic analysis of the endophytic fungus Pestalotiopsis fici reveals its lifestyle and high potential for synthesis of natural products.</title>
        <authorList>
            <person name="Wang X."/>
            <person name="Zhang X."/>
            <person name="Liu L."/>
            <person name="Xiang M."/>
            <person name="Wang W."/>
            <person name="Sun X."/>
            <person name="Che Y."/>
            <person name="Guo L."/>
            <person name="Liu G."/>
            <person name="Guo L."/>
            <person name="Wang C."/>
            <person name="Yin W.B."/>
            <person name="Stadler M."/>
            <person name="Zhang X."/>
            <person name="Liu X."/>
        </authorList>
    </citation>
    <scope>NUCLEOTIDE SEQUENCE [LARGE SCALE GENOMIC DNA]</scope>
    <source>
        <strain evidence="3">W106-1 / CGMCC3.15140</strain>
    </source>
</reference>
<dbReference type="Proteomes" id="UP000030651">
    <property type="component" value="Unassembled WGS sequence"/>
</dbReference>
<proteinExistence type="predicted"/>
<dbReference type="RefSeq" id="XP_007841880.1">
    <property type="nucleotide sequence ID" value="XM_007843689.1"/>
</dbReference>
<feature type="region of interest" description="Disordered" evidence="1">
    <location>
        <begin position="154"/>
        <end position="193"/>
    </location>
</feature>
<dbReference type="AlphaFoldDB" id="W3WGZ3"/>
<accession>W3WGZ3</accession>
<feature type="compositionally biased region" description="Basic residues" evidence="1">
    <location>
        <begin position="220"/>
        <end position="240"/>
    </location>
</feature>
<dbReference type="InParanoid" id="W3WGZ3"/>
<dbReference type="KEGG" id="pfy:PFICI_15108"/>
<feature type="compositionally biased region" description="Polar residues" evidence="1">
    <location>
        <begin position="241"/>
        <end position="256"/>
    </location>
</feature>
<dbReference type="GeneID" id="19280121"/>
<protein>
    <submittedName>
        <fullName evidence="2">Uncharacterized protein</fullName>
    </submittedName>
</protein>
<keyword evidence="3" id="KW-1185">Reference proteome</keyword>
<feature type="compositionally biased region" description="Low complexity" evidence="1">
    <location>
        <begin position="209"/>
        <end position="219"/>
    </location>
</feature>
<name>W3WGZ3_PESFW</name>
<evidence type="ECO:0000313" key="2">
    <source>
        <dbReference type="EMBL" id="ETS73163.1"/>
    </source>
</evidence>